<dbReference type="WBParaSite" id="ASIM_0001305301-mRNA-1">
    <property type="protein sequence ID" value="ASIM_0001305301-mRNA-1"/>
    <property type="gene ID" value="ASIM_0001305301"/>
</dbReference>
<feature type="region of interest" description="Disordered" evidence="1">
    <location>
        <begin position="309"/>
        <end position="378"/>
    </location>
</feature>
<feature type="compositionally biased region" description="Pro residues" evidence="1">
    <location>
        <begin position="328"/>
        <end position="344"/>
    </location>
</feature>
<dbReference type="Gene3D" id="2.30.42.10">
    <property type="match status" value="1"/>
</dbReference>
<dbReference type="PROSITE" id="PS50106">
    <property type="entry name" value="PDZ"/>
    <property type="match status" value="1"/>
</dbReference>
<feature type="region of interest" description="Disordered" evidence="1">
    <location>
        <begin position="248"/>
        <end position="289"/>
    </location>
</feature>
<dbReference type="SUPFAM" id="SSF50156">
    <property type="entry name" value="PDZ domain-like"/>
    <property type="match status" value="1"/>
</dbReference>
<evidence type="ECO:0000313" key="5">
    <source>
        <dbReference type="Proteomes" id="UP000267096"/>
    </source>
</evidence>
<dbReference type="CDD" id="cd00136">
    <property type="entry name" value="PDZ_canonical"/>
    <property type="match status" value="1"/>
</dbReference>
<evidence type="ECO:0000256" key="2">
    <source>
        <dbReference type="SAM" id="SignalP"/>
    </source>
</evidence>
<feature type="compositionally biased region" description="Pro residues" evidence="1">
    <location>
        <begin position="357"/>
        <end position="371"/>
    </location>
</feature>
<dbReference type="InterPro" id="IPR036034">
    <property type="entry name" value="PDZ_sf"/>
</dbReference>
<feature type="compositionally biased region" description="Low complexity" evidence="1">
    <location>
        <begin position="309"/>
        <end position="327"/>
    </location>
</feature>
<feature type="domain" description="PDZ" evidence="3">
    <location>
        <begin position="132"/>
        <end position="201"/>
    </location>
</feature>
<reference evidence="6" key="1">
    <citation type="submission" date="2016-04" db="UniProtKB">
        <authorList>
            <consortium name="WormBaseParasite"/>
        </authorList>
    </citation>
    <scope>IDENTIFICATION</scope>
</reference>
<dbReference type="EMBL" id="UYRR01031204">
    <property type="protein sequence ID" value="VDK47564.1"/>
    <property type="molecule type" value="Genomic_DNA"/>
</dbReference>
<name>A0A0M3JXH6_ANISI</name>
<keyword evidence="5" id="KW-1185">Reference proteome</keyword>
<feature type="chain" id="PRO_5043121075" evidence="2">
    <location>
        <begin position="22"/>
        <end position="598"/>
    </location>
</feature>
<protein>
    <submittedName>
        <fullName evidence="6">PDZ domain-containing protein</fullName>
    </submittedName>
</protein>
<evidence type="ECO:0000256" key="1">
    <source>
        <dbReference type="SAM" id="MobiDB-lite"/>
    </source>
</evidence>
<feature type="signal peptide" evidence="2">
    <location>
        <begin position="1"/>
        <end position="21"/>
    </location>
</feature>
<evidence type="ECO:0000313" key="6">
    <source>
        <dbReference type="WBParaSite" id="ASIM_0001305301-mRNA-1"/>
    </source>
</evidence>
<dbReference type="InterPro" id="IPR001478">
    <property type="entry name" value="PDZ"/>
</dbReference>
<proteinExistence type="predicted"/>
<dbReference type="AlphaFoldDB" id="A0A0M3JXH6"/>
<gene>
    <name evidence="4" type="ORF">ASIM_LOCUS12519</name>
</gene>
<dbReference type="SMART" id="SM00228">
    <property type="entry name" value="PDZ"/>
    <property type="match status" value="1"/>
</dbReference>
<dbReference type="OrthoDB" id="447516at2759"/>
<organism evidence="6">
    <name type="scientific">Anisakis simplex</name>
    <name type="common">Herring worm</name>
    <dbReference type="NCBI Taxonomy" id="6269"/>
    <lineage>
        <taxon>Eukaryota</taxon>
        <taxon>Metazoa</taxon>
        <taxon>Ecdysozoa</taxon>
        <taxon>Nematoda</taxon>
        <taxon>Chromadorea</taxon>
        <taxon>Rhabditida</taxon>
        <taxon>Spirurina</taxon>
        <taxon>Ascaridomorpha</taxon>
        <taxon>Ascaridoidea</taxon>
        <taxon>Anisakidae</taxon>
        <taxon>Anisakis</taxon>
        <taxon>Anisakis simplex complex</taxon>
    </lineage>
</organism>
<sequence length="598" mass="66636">MSSWLTRLIFAILSIAQIVKAETCLSQAQLAGIVFGASLITLLLAILIAFVLWRFTRAKRKDESIIIVEQAPEKAAYENGALEMENKATEPMPRQLIDKMTSCHSLRQKNRLQNIQRLHSQRSRSSESLDKLKELKRLAAELHDMRPLGFNILQSDGYICVGGIQKNGPAEKSGNMFHGDRIKAINVSFDGILLEDAISLLSCAAPYKMKLELERTIVKHEMTNDEPEISQPVKSIQHQPFRSTSLTNLTEEDSRHSAAPSPTLTTPTESSRDSYPESSSPTASLCAQSSSTTLPISSMFDKELISGASSFDSGSSSSDRRSTSSTPPALPTSPPPSLPTVPPPSDDDEEMTLKIVTPPPAVPPKPKPPSPQKVSRLPIPKYSPKMVMKIEEVQRNGIDDFVEMFICEPLKSLTESFQVSRFSFAKPTLTVNHAGGNAKVEFCERFEPKRNSVLAEFKENQNADKTRQLNGERNGELLKTIRQDKEFDSVTKPPRIVGMIVEKFEAEETPKIVERKLPPLPEMIDIPVVVLPEVKNGAALYLEKKDALRRTSIPPRTDGRYSTFRDVTLAKEQRDRLDANRCLLERQQEELRALGIIP</sequence>
<accession>A0A0M3JXH6</accession>
<dbReference type="Proteomes" id="UP000267096">
    <property type="component" value="Unassembled WGS sequence"/>
</dbReference>
<feature type="compositionally biased region" description="Low complexity" evidence="1">
    <location>
        <begin position="257"/>
        <end position="269"/>
    </location>
</feature>
<keyword evidence="2" id="KW-0732">Signal</keyword>
<evidence type="ECO:0000313" key="4">
    <source>
        <dbReference type="EMBL" id="VDK47564.1"/>
    </source>
</evidence>
<reference evidence="4 5" key="2">
    <citation type="submission" date="2018-11" db="EMBL/GenBank/DDBJ databases">
        <authorList>
            <consortium name="Pathogen Informatics"/>
        </authorList>
    </citation>
    <scope>NUCLEOTIDE SEQUENCE [LARGE SCALE GENOMIC DNA]</scope>
</reference>
<evidence type="ECO:0000259" key="3">
    <source>
        <dbReference type="PROSITE" id="PS50106"/>
    </source>
</evidence>